<dbReference type="OrthoDB" id="430315at2759"/>
<dbReference type="PRINTS" id="PR00347">
    <property type="entry name" value="THAUMATIN"/>
</dbReference>
<evidence type="ECO:0000313" key="3">
    <source>
        <dbReference type="Proteomes" id="UP001063166"/>
    </source>
</evidence>
<keyword evidence="3" id="KW-1185">Reference proteome</keyword>
<evidence type="ECO:0000313" key="2">
    <source>
        <dbReference type="EMBL" id="GLB39946.1"/>
    </source>
</evidence>
<dbReference type="Gene3D" id="2.60.110.10">
    <property type="entry name" value="Thaumatin"/>
    <property type="match status" value="1"/>
</dbReference>
<sequence>MLVVSGYHAAWRRGAFGELVLCTIGAMLLSHNIRIQKKNGSSLLPRDDQAFLVARPWPHEEAKRAKSTAHEESKPSAYHELNGMWLRRNLPFLDLYFSRRKQSDSSPRPNSVPPKNYKRHSPLAAPPPVQLPPFLPVHTSPMFKLSVVAALSLLSGVSARTLTVTNNCAFTIWPAHFTDLNVAPNKPDHPTGWEAPPHTSVSFTVPDNWKAARVWGRRNCDFSSNPGPNSCLTGGCNGGLLCDPHTGTGVPPATLAEFTFQGDGFKDFYDVSNVDGANLPVRITNNKGCPIPDCPVDLGPNCPAPIKGPFDSSGFPVGCKSACLANLDGNQADSANCCSGSHNTPATCPSSGVQFYSYFKSNCPNAYAYAYDEASMSSLFTCDSNLNADYTVTFCP</sequence>
<dbReference type="InterPro" id="IPR037176">
    <property type="entry name" value="Osmotin/thaumatin-like_sf"/>
</dbReference>
<dbReference type="SUPFAM" id="SSF49870">
    <property type="entry name" value="Osmotin, thaumatin-like protein"/>
    <property type="match status" value="1"/>
</dbReference>
<dbReference type="Pfam" id="PF00314">
    <property type="entry name" value="Thaumatin"/>
    <property type="match status" value="1"/>
</dbReference>
<dbReference type="EMBL" id="BRPK01000007">
    <property type="protein sequence ID" value="GLB39946.1"/>
    <property type="molecule type" value="Genomic_DNA"/>
</dbReference>
<feature type="region of interest" description="Disordered" evidence="1">
    <location>
        <begin position="101"/>
        <end position="125"/>
    </location>
</feature>
<proteinExistence type="predicted"/>
<dbReference type="InterPro" id="IPR001938">
    <property type="entry name" value="Thaumatin"/>
</dbReference>
<dbReference type="PROSITE" id="PS51367">
    <property type="entry name" value="THAUMATIN_2"/>
    <property type="match status" value="1"/>
</dbReference>
<gene>
    <name evidence="2" type="ORF">LshimejAT787_0704560</name>
</gene>
<dbReference type="AlphaFoldDB" id="A0A9P3PRC4"/>
<dbReference type="PANTHER" id="PTHR31048">
    <property type="entry name" value="OS03G0233200 PROTEIN"/>
    <property type="match status" value="1"/>
</dbReference>
<dbReference type="SMART" id="SM00205">
    <property type="entry name" value="THN"/>
    <property type="match status" value="1"/>
</dbReference>
<protein>
    <submittedName>
        <fullName evidence="2">Thaumatin-like protein</fullName>
    </submittedName>
</protein>
<accession>A0A9P3PRC4</accession>
<comment type="caution">
    <text evidence="2">The sequence shown here is derived from an EMBL/GenBank/DDBJ whole genome shotgun (WGS) entry which is preliminary data.</text>
</comment>
<name>A0A9P3PRC4_LYOSH</name>
<reference evidence="2" key="1">
    <citation type="submission" date="2022-07" db="EMBL/GenBank/DDBJ databases">
        <title>The genome of Lyophyllum shimeji provides insight into the initial evolution of ectomycorrhizal fungal genome.</title>
        <authorList>
            <person name="Kobayashi Y."/>
            <person name="Shibata T."/>
            <person name="Hirakawa H."/>
            <person name="Shigenobu S."/>
            <person name="Nishiyama T."/>
            <person name="Yamada A."/>
            <person name="Hasebe M."/>
            <person name="Kawaguchi M."/>
        </authorList>
    </citation>
    <scope>NUCLEOTIDE SEQUENCE</scope>
    <source>
        <strain evidence="2">AT787</strain>
    </source>
</reference>
<organism evidence="2 3">
    <name type="scientific">Lyophyllum shimeji</name>
    <name type="common">Hon-shimeji</name>
    <name type="synonym">Tricholoma shimeji</name>
    <dbReference type="NCBI Taxonomy" id="47721"/>
    <lineage>
        <taxon>Eukaryota</taxon>
        <taxon>Fungi</taxon>
        <taxon>Dikarya</taxon>
        <taxon>Basidiomycota</taxon>
        <taxon>Agaricomycotina</taxon>
        <taxon>Agaricomycetes</taxon>
        <taxon>Agaricomycetidae</taxon>
        <taxon>Agaricales</taxon>
        <taxon>Tricholomatineae</taxon>
        <taxon>Lyophyllaceae</taxon>
        <taxon>Lyophyllum</taxon>
    </lineage>
</organism>
<dbReference type="Proteomes" id="UP001063166">
    <property type="component" value="Unassembled WGS sequence"/>
</dbReference>
<evidence type="ECO:0000256" key="1">
    <source>
        <dbReference type="SAM" id="MobiDB-lite"/>
    </source>
</evidence>